<protein>
    <submittedName>
        <fullName evidence="10">GL18175</fullName>
    </submittedName>
</protein>
<dbReference type="InterPro" id="IPR000719">
    <property type="entry name" value="Prot_kinase_dom"/>
</dbReference>
<feature type="compositionally biased region" description="Pro residues" evidence="8">
    <location>
        <begin position="49"/>
        <end position="58"/>
    </location>
</feature>
<keyword evidence="4" id="KW-0418">Kinase</keyword>
<dbReference type="Gene3D" id="1.10.510.10">
    <property type="entry name" value="Transferase(Phosphotransferase) domain 1"/>
    <property type="match status" value="1"/>
</dbReference>
<dbReference type="PROSITE" id="PS50011">
    <property type="entry name" value="PROTEIN_KINASE_DOM"/>
    <property type="match status" value="1"/>
</dbReference>
<dbReference type="InterPro" id="IPR047916">
    <property type="entry name" value="TTBK_Asator-like_STKc"/>
</dbReference>
<dbReference type="InterPro" id="IPR011009">
    <property type="entry name" value="Kinase-like_dom_sf"/>
</dbReference>
<feature type="region of interest" description="Disordered" evidence="8">
    <location>
        <begin position="1"/>
        <end position="58"/>
    </location>
</feature>
<dbReference type="GO" id="GO:0005524">
    <property type="term" value="F:ATP binding"/>
    <property type="evidence" value="ECO:0007669"/>
    <property type="project" value="UniProtKB-UniRule"/>
</dbReference>
<dbReference type="InterPro" id="IPR050235">
    <property type="entry name" value="CK1_Ser-Thr_kinase"/>
</dbReference>
<dbReference type="FunFam" id="3.30.200.20:FF:000358">
    <property type="entry name" value="Tau tubulin kinase 2b"/>
    <property type="match status" value="1"/>
</dbReference>
<dbReference type="SMR" id="B4H881"/>
<dbReference type="OMA" id="KNDYMHG"/>
<dbReference type="EMBL" id="CH479221">
    <property type="protein sequence ID" value="EDW34881.1"/>
    <property type="molecule type" value="Genomic_DNA"/>
</dbReference>
<feature type="compositionally biased region" description="Basic and acidic residues" evidence="8">
    <location>
        <begin position="1"/>
        <end position="23"/>
    </location>
</feature>
<evidence type="ECO:0000256" key="5">
    <source>
        <dbReference type="ARBA" id="ARBA00022840"/>
    </source>
</evidence>
<keyword evidence="5 7" id="KW-0067">ATP-binding</keyword>
<dbReference type="HOGENOM" id="CLU_005694_0_0_1"/>
<evidence type="ECO:0000256" key="2">
    <source>
        <dbReference type="ARBA" id="ARBA00022679"/>
    </source>
</evidence>
<evidence type="ECO:0000259" key="9">
    <source>
        <dbReference type="PROSITE" id="PS50011"/>
    </source>
</evidence>
<keyword evidence="11" id="KW-1185">Reference proteome</keyword>
<dbReference type="FunFam" id="1.10.510.10:FF:000481">
    <property type="entry name" value="Asator, isoform D"/>
    <property type="match status" value="1"/>
</dbReference>
<dbReference type="CDD" id="cd14017">
    <property type="entry name" value="STKc_TTBK"/>
    <property type="match status" value="1"/>
</dbReference>
<keyword evidence="2" id="KW-0808">Transferase</keyword>
<dbReference type="eggNOG" id="KOG1164">
    <property type="taxonomic scope" value="Eukaryota"/>
</dbReference>
<evidence type="ECO:0000256" key="8">
    <source>
        <dbReference type="SAM" id="MobiDB-lite"/>
    </source>
</evidence>
<feature type="compositionally biased region" description="Low complexity" evidence="8">
    <location>
        <begin position="33"/>
        <end position="45"/>
    </location>
</feature>
<evidence type="ECO:0000256" key="6">
    <source>
        <dbReference type="ARBA" id="ARBA00061588"/>
    </source>
</evidence>
<dbReference type="SMART" id="SM00220">
    <property type="entry name" value="S_TKc"/>
    <property type="match status" value="1"/>
</dbReference>
<dbReference type="PhylomeDB" id="B4H881"/>
<name>B4H881_DROPE</name>
<keyword evidence="3 7" id="KW-0547">Nucleotide-binding</keyword>
<evidence type="ECO:0000313" key="11">
    <source>
        <dbReference type="Proteomes" id="UP000008744"/>
    </source>
</evidence>
<dbReference type="Gene3D" id="3.30.200.20">
    <property type="entry name" value="Phosphorylase Kinase, domain 1"/>
    <property type="match status" value="1"/>
</dbReference>
<feature type="compositionally biased region" description="Basic and acidic residues" evidence="8">
    <location>
        <begin position="618"/>
        <end position="630"/>
    </location>
</feature>
<dbReference type="AlphaFoldDB" id="B4H881"/>
<evidence type="ECO:0000256" key="7">
    <source>
        <dbReference type="PROSITE-ProRule" id="PRU10141"/>
    </source>
</evidence>
<accession>B4H881</accession>
<organism evidence="11">
    <name type="scientific">Drosophila persimilis</name>
    <name type="common">Fruit fly</name>
    <dbReference type="NCBI Taxonomy" id="7234"/>
    <lineage>
        <taxon>Eukaryota</taxon>
        <taxon>Metazoa</taxon>
        <taxon>Ecdysozoa</taxon>
        <taxon>Arthropoda</taxon>
        <taxon>Hexapoda</taxon>
        <taxon>Insecta</taxon>
        <taxon>Pterygota</taxon>
        <taxon>Neoptera</taxon>
        <taxon>Endopterygota</taxon>
        <taxon>Diptera</taxon>
        <taxon>Brachycera</taxon>
        <taxon>Muscomorpha</taxon>
        <taxon>Ephydroidea</taxon>
        <taxon>Drosophilidae</taxon>
        <taxon>Drosophila</taxon>
        <taxon>Sophophora</taxon>
    </lineage>
</organism>
<reference evidence="10 11" key="1">
    <citation type="journal article" date="2007" name="Nature">
        <title>Evolution of genes and genomes on the Drosophila phylogeny.</title>
        <authorList>
            <consortium name="Drosophila 12 Genomes Consortium"/>
            <person name="Clark A.G."/>
            <person name="Eisen M.B."/>
            <person name="Smith D.R."/>
            <person name="Bergman C.M."/>
            <person name="Oliver B."/>
            <person name="Markow T.A."/>
            <person name="Kaufman T.C."/>
            <person name="Kellis M."/>
            <person name="Gelbart W."/>
            <person name="Iyer V.N."/>
            <person name="Pollard D.A."/>
            <person name="Sackton T.B."/>
            <person name="Larracuente A.M."/>
            <person name="Singh N.D."/>
            <person name="Abad J.P."/>
            <person name="Abt D.N."/>
            <person name="Adryan B."/>
            <person name="Aguade M."/>
            <person name="Akashi H."/>
            <person name="Anderson W.W."/>
            <person name="Aquadro C.F."/>
            <person name="Ardell D.H."/>
            <person name="Arguello R."/>
            <person name="Artieri C.G."/>
            <person name="Barbash D.A."/>
            <person name="Barker D."/>
            <person name="Barsanti P."/>
            <person name="Batterham P."/>
            <person name="Batzoglou S."/>
            <person name="Begun D."/>
            <person name="Bhutkar A."/>
            <person name="Blanco E."/>
            <person name="Bosak S.A."/>
            <person name="Bradley R.K."/>
            <person name="Brand A.D."/>
            <person name="Brent M.R."/>
            <person name="Brooks A.N."/>
            <person name="Brown R.H."/>
            <person name="Butlin R.K."/>
            <person name="Caggese C."/>
            <person name="Calvi B.R."/>
            <person name="Bernardo de Carvalho A."/>
            <person name="Caspi A."/>
            <person name="Castrezana S."/>
            <person name="Celniker S.E."/>
            <person name="Chang J.L."/>
            <person name="Chapple C."/>
            <person name="Chatterji S."/>
            <person name="Chinwalla A."/>
            <person name="Civetta A."/>
            <person name="Clifton S.W."/>
            <person name="Comeron J.M."/>
            <person name="Costello J.C."/>
            <person name="Coyne J.A."/>
            <person name="Daub J."/>
            <person name="David R.G."/>
            <person name="Delcher A.L."/>
            <person name="Delehaunty K."/>
            <person name="Do C.B."/>
            <person name="Ebling H."/>
            <person name="Edwards K."/>
            <person name="Eickbush T."/>
            <person name="Evans J.D."/>
            <person name="Filipski A."/>
            <person name="Findeiss S."/>
            <person name="Freyhult E."/>
            <person name="Fulton L."/>
            <person name="Fulton R."/>
            <person name="Garcia A.C."/>
            <person name="Gardiner A."/>
            <person name="Garfield D.A."/>
            <person name="Garvin B.E."/>
            <person name="Gibson G."/>
            <person name="Gilbert D."/>
            <person name="Gnerre S."/>
            <person name="Godfrey J."/>
            <person name="Good R."/>
            <person name="Gotea V."/>
            <person name="Gravely B."/>
            <person name="Greenberg A.J."/>
            <person name="Griffiths-Jones S."/>
            <person name="Gross S."/>
            <person name="Guigo R."/>
            <person name="Gustafson E.A."/>
            <person name="Haerty W."/>
            <person name="Hahn M.W."/>
            <person name="Halligan D.L."/>
            <person name="Halpern A.L."/>
            <person name="Halter G.M."/>
            <person name="Han M.V."/>
            <person name="Heger A."/>
            <person name="Hillier L."/>
            <person name="Hinrichs A.S."/>
            <person name="Holmes I."/>
            <person name="Hoskins R.A."/>
            <person name="Hubisz M.J."/>
            <person name="Hultmark D."/>
            <person name="Huntley M.A."/>
            <person name="Jaffe D.B."/>
            <person name="Jagadeeshan S."/>
            <person name="Jeck W.R."/>
            <person name="Johnson J."/>
            <person name="Jones C.D."/>
            <person name="Jordan W.C."/>
            <person name="Karpen G.H."/>
            <person name="Kataoka E."/>
            <person name="Keightley P.D."/>
            <person name="Kheradpour P."/>
            <person name="Kirkness E.F."/>
            <person name="Koerich L.B."/>
            <person name="Kristiansen K."/>
            <person name="Kudrna D."/>
            <person name="Kulathinal R.J."/>
            <person name="Kumar S."/>
            <person name="Kwok R."/>
            <person name="Lander E."/>
            <person name="Langley C.H."/>
            <person name="Lapoint R."/>
            <person name="Lazzaro B.P."/>
            <person name="Lee S.J."/>
            <person name="Levesque L."/>
            <person name="Li R."/>
            <person name="Lin C.F."/>
            <person name="Lin M.F."/>
            <person name="Lindblad-Toh K."/>
            <person name="Llopart A."/>
            <person name="Long M."/>
            <person name="Low L."/>
            <person name="Lozovsky E."/>
            <person name="Lu J."/>
            <person name="Luo M."/>
            <person name="Machado C.A."/>
            <person name="Makalowski W."/>
            <person name="Marzo M."/>
            <person name="Matsuda M."/>
            <person name="Matzkin L."/>
            <person name="McAllister B."/>
            <person name="McBride C.S."/>
            <person name="McKernan B."/>
            <person name="McKernan K."/>
            <person name="Mendez-Lago M."/>
            <person name="Minx P."/>
            <person name="Mollenhauer M.U."/>
            <person name="Montooth K."/>
            <person name="Mount S.M."/>
            <person name="Mu X."/>
            <person name="Myers E."/>
            <person name="Negre B."/>
            <person name="Newfeld S."/>
            <person name="Nielsen R."/>
            <person name="Noor M.A."/>
            <person name="O'Grady P."/>
            <person name="Pachter L."/>
            <person name="Papaceit M."/>
            <person name="Parisi M.J."/>
            <person name="Parisi M."/>
            <person name="Parts L."/>
            <person name="Pedersen J.S."/>
            <person name="Pesole G."/>
            <person name="Phillippy A.M."/>
            <person name="Ponting C.P."/>
            <person name="Pop M."/>
            <person name="Porcelli D."/>
            <person name="Powell J.R."/>
            <person name="Prohaska S."/>
            <person name="Pruitt K."/>
            <person name="Puig M."/>
            <person name="Quesneville H."/>
            <person name="Ram K.R."/>
            <person name="Rand D."/>
            <person name="Rasmussen M.D."/>
            <person name="Reed L.K."/>
            <person name="Reenan R."/>
            <person name="Reily A."/>
            <person name="Remington K.A."/>
            <person name="Rieger T.T."/>
            <person name="Ritchie M.G."/>
            <person name="Robin C."/>
            <person name="Rogers Y.H."/>
            <person name="Rohde C."/>
            <person name="Rozas J."/>
            <person name="Rubenfield M.J."/>
            <person name="Ruiz A."/>
            <person name="Russo S."/>
            <person name="Salzberg S.L."/>
            <person name="Sanchez-Gracia A."/>
            <person name="Saranga D.J."/>
            <person name="Sato H."/>
            <person name="Schaeffer S.W."/>
            <person name="Schatz M.C."/>
            <person name="Schlenke T."/>
            <person name="Schwartz R."/>
            <person name="Segarra C."/>
            <person name="Singh R.S."/>
            <person name="Sirot L."/>
            <person name="Sirota M."/>
            <person name="Sisneros N.B."/>
            <person name="Smith C.D."/>
            <person name="Smith T.F."/>
            <person name="Spieth J."/>
            <person name="Stage D.E."/>
            <person name="Stark A."/>
            <person name="Stephan W."/>
            <person name="Strausberg R.L."/>
            <person name="Strempel S."/>
            <person name="Sturgill D."/>
            <person name="Sutton G."/>
            <person name="Sutton G.G."/>
            <person name="Tao W."/>
            <person name="Teichmann S."/>
            <person name="Tobari Y.N."/>
            <person name="Tomimura Y."/>
            <person name="Tsolas J.M."/>
            <person name="Valente V.L."/>
            <person name="Venter E."/>
            <person name="Venter J.C."/>
            <person name="Vicario S."/>
            <person name="Vieira F.G."/>
            <person name="Vilella A.J."/>
            <person name="Villasante A."/>
            <person name="Walenz B."/>
            <person name="Wang J."/>
            <person name="Wasserman M."/>
            <person name="Watts T."/>
            <person name="Wilson D."/>
            <person name="Wilson R.K."/>
            <person name="Wing R.A."/>
            <person name="Wolfner M.F."/>
            <person name="Wong A."/>
            <person name="Wong G.K."/>
            <person name="Wu C.I."/>
            <person name="Wu G."/>
            <person name="Yamamoto D."/>
            <person name="Yang H.P."/>
            <person name="Yang S.P."/>
            <person name="Yorke J.A."/>
            <person name="Yoshida K."/>
            <person name="Zdobnov E."/>
            <person name="Zhang P."/>
            <person name="Zhang Y."/>
            <person name="Zimin A.V."/>
            <person name="Baldwin J."/>
            <person name="Abdouelleil A."/>
            <person name="Abdulkadir J."/>
            <person name="Abebe A."/>
            <person name="Abera B."/>
            <person name="Abreu J."/>
            <person name="Acer S.C."/>
            <person name="Aftuck L."/>
            <person name="Alexander A."/>
            <person name="An P."/>
            <person name="Anderson E."/>
            <person name="Anderson S."/>
            <person name="Arachi H."/>
            <person name="Azer M."/>
            <person name="Bachantsang P."/>
            <person name="Barry A."/>
            <person name="Bayul T."/>
            <person name="Berlin A."/>
            <person name="Bessette D."/>
            <person name="Bloom T."/>
            <person name="Blye J."/>
            <person name="Boguslavskiy L."/>
            <person name="Bonnet C."/>
            <person name="Boukhgalter B."/>
            <person name="Bourzgui I."/>
            <person name="Brown A."/>
            <person name="Cahill P."/>
            <person name="Channer S."/>
            <person name="Cheshatsang Y."/>
            <person name="Chuda L."/>
            <person name="Citroen M."/>
            <person name="Collymore A."/>
            <person name="Cooke P."/>
            <person name="Costello M."/>
            <person name="D'Aco K."/>
            <person name="Daza R."/>
            <person name="De Haan G."/>
            <person name="DeGray S."/>
            <person name="DeMaso C."/>
            <person name="Dhargay N."/>
            <person name="Dooley K."/>
            <person name="Dooley E."/>
            <person name="Doricent M."/>
            <person name="Dorje P."/>
            <person name="Dorjee K."/>
            <person name="Dupes A."/>
            <person name="Elong R."/>
            <person name="Falk J."/>
            <person name="Farina A."/>
            <person name="Faro S."/>
            <person name="Ferguson D."/>
            <person name="Fisher S."/>
            <person name="Foley C.D."/>
            <person name="Franke A."/>
            <person name="Friedrich D."/>
            <person name="Gadbois L."/>
            <person name="Gearin G."/>
            <person name="Gearin C.R."/>
            <person name="Giannoukos G."/>
            <person name="Goode T."/>
            <person name="Graham J."/>
            <person name="Grandbois E."/>
            <person name="Grewal S."/>
            <person name="Gyaltsen K."/>
            <person name="Hafez N."/>
            <person name="Hagos B."/>
            <person name="Hall J."/>
            <person name="Henson C."/>
            <person name="Hollinger A."/>
            <person name="Honan T."/>
            <person name="Huard M.D."/>
            <person name="Hughes L."/>
            <person name="Hurhula B."/>
            <person name="Husby M.E."/>
            <person name="Kamat A."/>
            <person name="Kanga B."/>
            <person name="Kashin S."/>
            <person name="Khazanovich D."/>
            <person name="Kisner P."/>
            <person name="Lance K."/>
            <person name="Lara M."/>
            <person name="Lee W."/>
            <person name="Lennon N."/>
            <person name="Letendre F."/>
            <person name="LeVine R."/>
            <person name="Lipovsky A."/>
            <person name="Liu X."/>
            <person name="Liu J."/>
            <person name="Liu S."/>
            <person name="Lokyitsang T."/>
            <person name="Lokyitsang Y."/>
            <person name="Lubonja R."/>
            <person name="Lui A."/>
            <person name="MacDonald P."/>
            <person name="Magnisalis V."/>
            <person name="Maru K."/>
            <person name="Matthews C."/>
            <person name="McCusker W."/>
            <person name="McDonough S."/>
            <person name="Mehta T."/>
            <person name="Meldrim J."/>
            <person name="Meneus L."/>
            <person name="Mihai O."/>
            <person name="Mihalev A."/>
            <person name="Mihova T."/>
            <person name="Mittelman R."/>
            <person name="Mlenga V."/>
            <person name="Montmayeur A."/>
            <person name="Mulrain L."/>
            <person name="Navidi A."/>
            <person name="Naylor J."/>
            <person name="Negash T."/>
            <person name="Nguyen T."/>
            <person name="Nguyen N."/>
            <person name="Nicol R."/>
            <person name="Norbu C."/>
            <person name="Norbu N."/>
            <person name="Novod N."/>
            <person name="O'Neill B."/>
            <person name="Osman S."/>
            <person name="Markiewicz E."/>
            <person name="Oyono O.L."/>
            <person name="Patti C."/>
            <person name="Phunkhang P."/>
            <person name="Pierre F."/>
            <person name="Priest M."/>
            <person name="Raghuraman S."/>
            <person name="Rege F."/>
            <person name="Reyes R."/>
            <person name="Rise C."/>
            <person name="Rogov P."/>
            <person name="Ross K."/>
            <person name="Ryan E."/>
            <person name="Settipalli S."/>
            <person name="Shea T."/>
            <person name="Sherpa N."/>
            <person name="Shi L."/>
            <person name="Shih D."/>
            <person name="Sparrow T."/>
            <person name="Spaulding J."/>
            <person name="Stalker J."/>
            <person name="Stange-Thomann N."/>
            <person name="Stavropoulos S."/>
            <person name="Stone C."/>
            <person name="Strader C."/>
            <person name="Tesfaye S."/>
            <person name="Thomson T."/>
            <person name="Thoulutsang Y."/>
            <person name="Thoulutsang D."/>
            <person name="Topham K."/>
            <person name="Topping I."/>
            <person name="Tsamla T."/>
            <person name="Vassiliev H."/>
            <person name="Vo A."/>
            <person name="Wangchuk T."/>
            <person name="Wangdi T."/>
            <person name="Weiand M."/>
            <person name="Wilkinson J."/>
            <person name="Wilson A."/>
            <person name="Yadav S."/>
            <person name="Young G."/>
            <person name="Yu Q."/>
            <person name="Zembek L."/>
            <person name="Zhong D."/>
            <person name="Zimmer A."/>
            <person name="Zwirko Z."/>
            <person name="Jaffe D.B."/>
            <person name="Alvarez P."/>
            <person name="Brockman W."/>
            <person name="Butler J."/>
            <person name="Chin C."/>
            <person name="Gnerre S."/>
            <person name="Grabherr M."/>
            <person name="Kleber M."/>
            <person name="Mauceli E."/>
            <person name="MacCallum I."/>
        </authorList>
    </citation>
    <scope>NUCLEOTIDE SEQUENCE [LARGE SCALE GENOMIC DNA]</scope>
    <source>
        <strain evidence="11">MSH-3 / Tucson 14011-0111.49</strain>
    </source>
</reference>
<dbReference type="PROSITE" id="PS00107">
    <property type="entry name" value="PROTEIN_KINASE_ATP"/>
    <property type="match status" value="1"/>
</dbReference>
<dbReference type="InterPro" id="IPR017441">
    <property type="entry name" value="Protein_kinase_ATP_BS"/>
</dbReference>
<evidence type="ECO:0000256" key="3">
    <source>
        <dbReference type="ARBA" id="ARBA00022741"/>
    </source>
</evidence>
<dbReference type="GO" id="GO:0004674">
    <property type="term" value="F:protein serine/threonine kinase activity"/>
    <property type="evidence" value="ECO:0007669"/>
    <property type="project" value="UniProtKB-KW"/>
</dbReference>
<feature type="region of interest" description="Disordered" evidence="8">
    <location>
        <begin position="580"/>
        <end position="632"/>
    </location>
</feature>
<proteinExistence type="inferred from homology"/>
<dbReference type="GO" id="GO:0015630">
    <property type="term" value="C:microtubule cytoskeleton"/>
    <property type="evidence" value="ECO:0007669"/>
    <property type="project" value="UniProtKB-ARBA"/>
</dbReference>
<feature type="domain" description="Protein kinase" evidence="9">
    <location>
        <begin position="68"/>
        <end position="367"/>
    </location>
</feature>
<dbReference type="STRING" id="7234.B4H881"/>
<evidence type="ECO:0000256" key="1">
    <source>
        <dbReference type="ARBA" id="ARBA00022527"/>
    </source>
</evidence>
<sequence>MHLQDNPRNDENVAASRDHDSHQQHSNQELFISPSNKVSSSSKNNIRLHPPPLSKPPPLARPILQAHILQRIQSGTGTGANVLQRSATLPAKHNRLGVSRSRVTFKVPSSTNPVPALAQIATAEKGRHALGVAPKESCKMTSEDLLQPGHVVKERWKVVRKIGGGGFGEIYEGQDLITREQVALKVESARQPKQVLKMEVAVLKKLQGKEHVCRFIGCGRNDRFNYVSNFSVGRLPYNCRRVYMLDFGLARQYTTGTGEVRCPRAAAGFRGTVRYASINAHRNREMGRHDDLWSLFYMLVEFVNGQLPWRKIKDKEQVGLTKEKYDHRILLKHLPSDLKQFLEHIQSLTYADRPDYAMLIGLFERCMKRRGVKEADPYDWEKVDTSAIGNINSSVNALVPAKNDYIHGNITQMTVAASNASGTEYVRKRTDIDTAQIAATEPLHMKDKVDRNCNATSSVPQPQAKCETSLQHANSANNQNTLPKALLQQQHPPQSANSNVAMATPNLPNALIKSSMVGVGNHEAPYPNLEDKFVATQLLQTKKTAEAERIGDVDIEVALIAVEGSQGQKIADANIIEGVNRTPQSGGEQHQQPQTKKSNPTGNTDKQHQKMDALVSEKCSDSKRSMDDQKSTYGRLRVLTAPPMSVHDLTVGGAQSQHGDELSATYDQDALAFCGGGGSSASKVAICQRGQVFGMVGIPPVNRRSATSTNLRPSSSGAGSNSIQRINSASAGAAGQSVTGNNTARSSVTGDHSVTQFALIDDENVSALQQVTRGGALTLASQWKSQFDDSEDTTDNEWNREPQSQPNLDQLIKGDVSLPLLNEAAIFSLTAVADTTKTTKTQTPQDGKSRPKRYTLNIAGIENYDTLKISLPHCWSDPAMGNVLRKDLEPPAVQQAAFDNTVSISYKSYVFAYLLN</sequence>
<feature type="region of interest" description="Disordered" evidence="8">
    <location>
        <begin position="702"/>
        <end position="748"/>
    </location>
</feature>
<dbReference type="PANTHER" id="PTHR11909">
    <property type="entry name" value="CASEIN KINASE-RELATED"/>
    <property type="match status" value="1"/>
</dbReference>
<comment type="similarity">
    <text evidence="6">Belongs to the protein kinase superfamily. CK1 Ser/Thr protein kinase family.</text>
</comment>
<gene>
    <name evidence="10" type="primary">Dper\GL18175</name>
    <name evidence="10" type="ORF">Dper_GL18175</name>
</gene>
<feature type="compositionally biased region" description="Polar residues" evidence="8">
    <location>
        <begin position="704"/>
        <end position="748"/>
    </location>
</feature>
<evidence type="ECO:0000313" key="10">
    <source>
        <dbReference type="EMBL" id="EDW34881.1"/>
    </source>
</evidence>
<dbReference type="Proteomes" id="UP000008744">
    <property type="component" value="Unassembled WGS sequence"/>
</dbReference>
<feature type="region of interest" description="Disordered" evidence="8">
    <location>
        <begin position="783"/>
        <end position="808"/>
    </location>
</feature>
<dbReference type="SUPFAM" id="SSF56112">
    <property type="entry name" value="Protein kinase-like (PK-like)"/>
    <property type="match status" value="1"/>
</dbReference>
<feature type="compositionally biased region" description="Polar residues" evidence="8">
    <location>
        <begin position="581"/>
        <end position="604"/>
    </location>
</feature>
<keyword evidence="1" id="KW-0723">Serine/threonine-protein kinase</keyword>
<dbReference type="OrthoDB" id="5979581at2759"/>
<feature type="binding site" evidence="7">
    <location>
        <position position="185"/>
    </location>
    <ligand>
        <name>ATP</name>
        <dbReference type="ChEBI" id="CHEBI:30616"/>
    </ligand>
</feature>
<evidence type="ECO:0000256" key="4">
    <source>
        <dbReference type="ARBA" id="ARBA00022777"/>
    </source>
</evidence>